<dbReference type="Proteomes" id="UP000070700">
    <property type="component" value="Unassembled WGS sequence"/>
</dbReference>
<accession>A0A194X2Q4</accession>
<evidence type="ECO:0000313" key="3">
    <source>
        <dbReference type="EMBL" id="KUJ14466.1"/>
    </source>
</evidence>
<dbReference type="KEGG" id="psco:LY89DRAFT_671808"/>
<feature type="transmembrane region" description="Helical" evidence="1">
    <location>
        <begin position="76"/>
        <end position="94"/>
    </location>
</feature>
<dbReference type="GeneID" id="28822967"/>
<keyword evidence="1" id="KW-0812">Transmembrane</keyword>
<evidence type="ECO:0000313" key="4">
    <source>
        <dbReference type="Proteomes" id="UP000070700"/>
    </source>
</evidence>
<keyword evidence="1" id="KW-0472">Membrane</keyword>
<gene>
    <name evidence="3" type="ORF">LY89DRAFT_671808</name>
</gene>
<evidence type="ECO:0000256" key="2">
    <source>
        <dbReference type="SAM" id="SignalP"/>
    </source>
</evidence>
<keyword evidence="4" id="KW-1185">Reference proteome</keyword>
<dbReference type="AlphaFoldDB" id="A0A194X2Q4"/>
<feature type="chain" id="PRO_5008267761" evidence="2">
    <location>
        <begin position="22"/>
        <end position="172"/>
    </location>
</feature>
<dbReference type="EMBL" id="KQ947420">
    <property type="protein sequence ID" value="KUJ14466.1"/>
    <property type="molecule type" value="Genomic_DNA"/>
</dbReference>
<keyword evidence="2" id="KW-0732">Signal</keyword>
<dbReference type="OrthoDB" id="3564334at2759"/>
<dbReference type="InParanoid" id="A0A194X2Q4"/>
<protein>
    <submittedName>
        <fullName evidence="3">Uncharacterized protein</fullName>
    </submittedName>
</protein>
<feature type="signal peptide" evidence="2">
    <location>
        <begin position="1"/>
        <end position="21"/>
    </location>
</feature>
<sequence length="172" mass="19508">MRHFILICGFVVLMLYITSTAKTAALAHGYRHRQQHRNRHPPQIANNAQRHIHGGHRVQREGTKPVPSKSSSPTQLYVAGYIINSSTLVIISIAENAKDRAAMEQDDTASLLMILKDVNDSKDEDMELREGSDDEVVSGEEAWKVKREDKMTFKYWVMVWLVPALLIGVELQ</sequence>
<organism evidence="3 4">
    <name type="scientific">Mollisia scopiformis</name>
    <name type="common">Conifer needle endophyte fungus</name>
    <name type="synonym">Phialocephala scopiformis</name>
    <dbReference type="NCBI Taxonomy" id="149040"/>
    <lineage>
        <taxon>Eukaryota</taxon>
        <taxon>Fungi</taxon>
        <taxon>Dikarya</taxon>
        <taxon>Ascomycota</taxon>
        <taxon>Pezizomycotina</taxon>
        <taxon>Leotiomycetes</taxon>
        <taxon>Helotiales</taxon>
        <taxon>Mollisiaceae</taxon>
        <taxon>Mollisia</taxon>
    </lineage>
</organism>
<proteinExistence type="predicted"/>
<keyword evidence="1" id="KW-1133">Transmembrane helix</keyword>
<reference evidence="3 4" key="1">
    <citation type="submission" date="2015-10" db="EMBL/GenBank/DDBJ databases">
        <title>Full genome of DAOMC 229536 Phialocephala scopiformis, a fungal endophyte of spruce producing the potent anti-insectan compound rugulosin.</title>
        <authorList>
            <consortium name="DOE Joint Genome Institute"/>
            <person name="Walker A.K."/>
            <person name="Frasz S.L."/>
            <person name="Seifert K.A."/>
            <person name="Miller J.D."/>
            <person name="Mondo S.J."/>
            <person name="Labutti K."/>
            <person name="Lipzen A."/>
            <person name="Dockter R."/>
            <person name="Kennedy M."/>
            <person name="Grigoriev I.V."/>
            <person name="Spatafora J.W."/>
        </authorList>
    </citation>
    <scope>NUCLEOTIDE SEQUENCE [LARGE SCALE GENOMIC DNA]</scope>
    <source>
        <strain evidence="3 4">CBS 120377</strain>
    </source>
</reference>
<feature type="transmembrane region" description="Helical" evidence="1">
    <location>
        <begin position="153"/>
        <end position="171"/>
    </location>
</feature>
<evidence type="ECO:0000256" key="1">
    <source>
        <dbReference type="SAM" id="Phobius"/>
    </source>
</evidence>
<name>A0A194X2Q4_MOLSC</name>
<dbReference type="RefSeq" id="XP_018068821.1">
    <property type="nucleotide sequence ID" value="XM_018213241.1"/>
</dbReference>